<dbReference type="SMART" id="SM00257">
    <property type="entry name" value="LysM"/>
    <property type="match status" value="1"/>
</dbReference>
<keyword evidence="5 10" id="KW-0732">Signal</keyword>
<dbReference type="InterPro" id="IPR021731">
    <property type="entry name" value="AMIN_dom"/>
</dbReference>
<comment type="caution">
    <text evidence="12">The sequence shown here is derived from an EMBL/GenBank/DDBJ whole genome shotgun (WGS) entry which is preliminary data.</text>
</comment>
<name>A0A972VVH4_9GAMM</name>
<keyword evidence="8" id="KW-0961">Cell wall biogenesis/degradation</keyword>
<dbReference type="EC" id="3.5.1.28" evidence="4"/>
<evidence type="ECO:0000256" key="2">
    <source>
        <dbReference type="ARBA" id="ARBA00004418"/>
    </source>
</evidence>
<dbReference type="Proteomes" id="UP000754644">
    <property type="component" value="Unassembled WGS sequence"/>
</dbReference>
<dbReference type="PROSITE" id="PS51782">
    <property type="entry name" value="LYSM"/>
    <property type="match status" value="1"/>
</dbReference>
<evidence type="ECO:0000313" key="13">
    <source>
        <dbReference type="Proteomes" id="UP000754644"/>
    </source>
</evidence>
<comment type="subcellular location">
    <subcellularLocation>
        <location evidence="2">Periplasm</location>
    </subcellularLocation>
</comment>
<dbReference type="Gene3D" id="3.10.350.10">
    <property type="entry name" value="LysM domain"/>
    <property type="match status" value="1"/>
</dbReference>
<evidence type="ECO:0000256" key="3">
    <source>
        <dbReference type="ARBA" id="ARBA00010860"/>
    </source>
</evidence>
<protein>
    <recommendedName>
        <fullName evidence="9">N-acetylmuramoyl-L-alanine amidase AmiC</fullName>
        <ecNumber evidence="4">3.5.1.28</ecNumber>
    </recommendedName>
</protein>
<dbReference type="FunFam" id="3.40.630.40:FF:000001">
    <property type="entry name" value="N-acetylmuramoyl-L-alanine amidase"/>
    <property type="match status" value="1"/>
</dbReference>
<dbReference type="GO" id="GO:0009253">
    <property type="term" value="P:peptidoglycan catabolic process"/>
    <property type="evidence" value="ECO:0007669"/>
    <property type="project" value="InterPro"/>
</dbReference>
<feature type="domain" description="LysM" evidence="11">
    <location>
        <begin position="398"/>
        <end position="441"/>
    </location>
</feature>
<dbReference type="CDD" id="cd02696">
    <property type="entry name" value="MurNAc-LAA"/>
    <property type="match status" value="1"/>
</dbReference>
<evidence type="ECO:0000256" key="1">
    <source>
        <dbReference type="ARBA" id="ARBA00001561"/>
    </source>
</evidence>
<dbReference type="SUPFAM" id="SSF54106">
    <property type="entry name" value="LysM domain"/>
    <property type="match status" value="1"/>
</dbReference>
<dbReference type="CDD" id="cd00118">
    <property type="entry name" value="LysM"/>
    <property type="match status" value="1"/>
</dbReference>
<feature type="signal peptide" evidence="10">
    <location>
        <begin position="1"/>
        <end position="25"/>
    </location>
</feature>
<feature type="chain" id="PRO_5037976742" description="N-acetylmuramoyl-L-alanine amidase AmiC" evidence="10">
    <location>
        <begin position="26"/>
        <end position="444"/>
    </location>
</feature>
<dbReference type="InterPro" id="IPR036779">
    <property type="entry name" value="LysM_dom_sf"/>
</dbReference>
<dbReference type="GO" id="GO:0071555">
    <property type="term" value="P:cell wall organization"/>
    <property type="evidence" value="ECO:0007669"/>
    <property type="project" value="UniProtKB-KW"/>
</dbReference>
<comment type="similarity">
    <text evidence="3">Belongs to the N-acetylmuramoyl-L-alanine amidase 3 family.</text>
</comment>
<comment type="catalytic activity">
    <reaction evidence="1">
        <text>Hydrolyzes the link between N-acetylmuramoyl residues and L-amino acid residues in certain cell-wall glycopeptides.</text>
        <dbReference type="EC" id="3.5.1.28"/>
    </reaction>
</comment>
<dbReference type="GO" id="GO:0008745">
    <property type="term" value="F:N-acetylmuramoyl-L-alanine amidase activity"/>
    <property type="evidence" value="ECO:0007669"/>
    <property type="project" value="UniProtKB-EC"/>
</dbReference>
<sequence length="444" mass="48338">MKCKGRLLGFLIVAMMSCVGHSALANAVVIDSVRIRLAPDRTRIVFDLSGPVEHRIFALVSPNRLVIDIDGATLDQEFSAAELKGTPIRSVRAGIRDSSDLRVVLDLRDEVKPRSFVLKPILQYGDRLVVDLYTAEQQSVPAVQKSEQIVRQMRDVVVAVDAGHGGDDPGAIGPGKLYEKDVVLAIATKLSTLFDKEPGFKSAMTRTGDYYLAHRKRTDIARRVEADIFLSIHADAFMTPDASGASVYAISQKGATSETARWLAEKENRADLIGGVGLDDKDDLLAGVLLDLTMTRSLSASLDMGQEVLSAIKPLNRLHKKQVEQASFLVLKSPDIPSLLIETGFISNPAEAKKLRTRAHQERMAQAIFSGVKKYVGQSPPLGSYLAEKSQANSAGLATYKIVRGDTLSAIAVKHSVSAERLKVYNGLRNDRIKIGQLLKIPTS</sequence>
<dbReference type="Pfam" id="PF01520">
    <property type="entry name" value="Amidase_3"/>
    <property type="match status" value="1"/>
</dbReference>
<dbReference type="EMBL" id="JABMOJ010000242">
    <property type="protein sequence ID" value="NQV64998.1"/>
    <property type="molecule type" value="Genomic_DNA"/>
</dbReference>
<dbReference type="PROSITE" id="PS51257">
    <property type="entry name" value="PROKAR_LIPOPROTEIN"/>
    <property type="match status" value="1"/>
</dbReference>
<evidence type="ECO:0000256" key="6">
    <source>
        <dbReference type="ARBA" id="ARBA00022764"/>
    </source>
</evidence>
<dbReference type="InterPro" id="IPR050695">
    <property type="entry name" value="N-acetylmuramoyl_amidase_3"/>
</dbReference>
<evidence type="ECO:0000313" key="12">
    <source>
        <dbReference type="EMBL" id="NQV64998.1"/>
    </source>
</evidence>
<dbReference type="Gene3D" id="2.60.40.3500">
    <property type="match status" value="1"/>
</dbReference>
<organism evidence="12 13">
    <name type="scientific">SAR86 cluster bacterium</name>
    <dbReference type="NCBI Taxonomy" id="2030880"/>
    <lineage>
        <taxon>Bacteria</taxon>
        <taxon>Pseudomonadati</taxon>
        <taxon>Pseudomonadota</taxon>
        <taxon>Gammaproteobacteria</taxon>
        <taxon>SAR86 cluster</taxon>
    </lineage>
</organism>
<dbReference type="PANTHER" id="PTHR30404:SF0">
    <property type="entry name" value="N-ACETYLMURAMOYL-L-ALANINE AMIDASE AMIC"/>
    <property type="match status" value="1"/>
</dbReference>
<keyword evidence="6" id="KW-0574">Periplasm</keyword>
<accession>A0A972VVH4</accession>
<reference evidence="12" key="1">
    <citation type="submission" date="2020-05" db="EMBL/GenBank/DDBJ databases">
        <title>Sulfur intermediates as new biogeochemical hubs in an aquatic model microbial ecosystem.</title>
        <authorList>
            <person name="Vigneron A."/>
        </authorList>
    </citation>
    <scope>NUCLEOTIDE SEQUENCE</scope>
    <source>
        <strain evidence="12">Bin.250</strain>
    </source>
</reference>
<dbReference type="Pfam" id="PF11741">
    <property type="entry name" value="AMIN"/>
    <property type="match status" value="1"/>
</dbReference>
<dbReference type="PANTHER" id="PTHR30404">
    <property type="entry name" value="N-ACETYLMURAMOYL-L-ALANINE AMIDASE"/>
    <property type="match status" value="1"/>
</dbReference>
<evidence type="ECO:0000256" key="9">
    <source>
        <dbReference type="ARBA" id="ARBA00074581"/>
    </source>
</evidence>
<dbReference type="SUPFAM" id="SSF53187">
    <property type="entry name" value="Zn-dependent exopeptidases"/>
    <property type="match status" value="1"/>
</dbReference>
<dbReference type="InterPro" id="IPR002508">
    <property type="entry name" value="MurNAc-LAA_cat"/>
</dbReference>
<dbReference type="AlphaFoldDB" id="A0A972VVH4"/>
<dbReference type="Pfam" id="PF01476">
    <property type="entry name" value="LysM"/>
    <property type="match status" value="1"/>
</dbReference>
<evidence type="ECO:0000256" key="7">
    <source>
        <dbReference type="ARBA" id="ARBA00022801"/>
    </source>
</evidence>
<dbReference type="SMART" id="SM00646">
    <property type="entry name" value="Ami_3"/>
    <property type="match status" value="1"/>
</dbReference>
<gene>
    <name evidence="12" type="ORF">HQ497_06505</name>
</gene>
<dbReference type="GO" id="GO:0030288">
    <property type="term" value="C:outer membrane-bounded periplasmic space"/>
    <property type="evidence" value="ECO:0007669"/>
    <property type="project" value="TreeGrafter"/>
</dbReference>
<evidence type="ECO:0000256" key="4">
    <source>
        <dbReference type="ARBA" id="ARBA00011901"/>
    </source>
</evidence>
<evidence type="ECO:0000256" key="8">
    <source>
        <dbReference type="ARBA" id="ARBA00023316"/>
    </source>
</evidence>
<keyword evidence="7" id="KW-0378">Hydrolase</keyword>
<evidence type="ECO:0000256" key="10">
    <source>
        <dbReference type="SAM" id="SignalP"/>
    </source>
</evidence>
<dbReference type="InterPro" id="IPR018392">
    <property type="entry name" value="LysM"/>
</dbReference>
<proteinExistence type="inferred from homology"/>
<evidence type="ECO:0000259" key="11">
    <source>
        <dbReference type="PROSITE" id="PS51782"/>
    </source>
</evidence>
<dbReference type="Gene3D" id="3.40.630.40">
    <property type="entry name" value="Zn-dependent exopeptidases"/>
    <property type="match status" value="1"/>
</dbReference>
<evidence type="ECO:0000256" key="5">
    <source>
        <dbReference type="ARBA" id="ARBA00022729"/>
    </source>
</evidence>